<name>A0ABV7CKB6_9GAMM</name>
<dbReference type="Proteomes" id="UP001595453">
    <property type="component" value="Unassembled WGS sequence"/>
</dbReference>
<dbReference type="RefSeq" id="WP_377123862.1">
    <property type="nucleotide sequence ID" value="NZ_JBHRSD010000017.1"/>
</dbReference>
<dbReference type="Gene3D" id="3.40.50.2000">
    <property type="entry name" value="Glycogen Phosphorylase B"/>
    <property type="match status" value="1"/>
</dbReference>
<gene>
    <name evidence="1" type="ORF">ACFOEE_10275</name>
</gene>
<sequence length="360" mass="40608">MNESQHPVLILTAASGLGTFAPAWRLAQHFRQRGISAALYCLEQCYSANAIEQLKKTQRRCQADFRAAKMIQQLLEKQSVDIVDAIDKDKFADLQTQWQQQHFTRCIVFSGFWLRVLTELAPELLTQFPVDAVHLDAVDATSWLHAQTSVQPANVVVSHHWLYRDESKEINLLFPTETAQSWPARANKVLCHGGGWHISQFDEVINELTAHQIHCDFISSQDSLCHPLVREIVSHNDWQPWLQPEQLPTLTVADEVISKPNAIDYFSALVRNSRAIISKPGGASLLDSLVHATPLIFLPAYGQYEQKNAEHWIAQGFAIEFSDWLAQGMPWSTINQLHLNLLAQHPLPAIYGVDSNASSH</sequence>
<accession>A0ABV7CKB6</accession>
<organism evidence="1 2">
    <name type="scientific">Pseudoalteromonas fenneropenaei</name>
    <dbReference type="NCBI Taxonomy" id="1737459"/>
    <lineage>
        <taxon>Bacteria</taxon>
        <taxon>Pseudomonadati</taxon>
        <taxon>Pseudomonadota</taxon>
        <taxon>Gammaproteobacteria</taxon>
        <taxon>Alteromonadales</taxon>
        <taxon>Pseudoalteromonadaceae</taxon>
        <taxon>Pseudoalteromonas</taxon>
    </lineage>
</organism>
<keyword evidence="2" id="KW-1185">Reference proteome</keyword>
<reference evidence="2" key="1">
    <citation type="journal article" date="2019" name="Int. J. Syst. Evol. Microbiol.">
        <title>The Global Catalogue of Microorganisms (GCM) 10K type strain sequencing project: providing services to taxonomists for standard genome sequencing and annotation.</title>
        <authorList>
            <consortium name="The Broad Institute Genomics Platform"/>
            <consortium name="The Broad Institute Genome Sequencing Center for Infectious Disease"/>
            <person name="Wu L."/>
            <person name="Ma J."/>
        </authorList>
    </citation>
    <scope>NUCLEOTIDE SEQUENCE [LARGE SCALE GENOMIC DNA]</scope>
    <source>
        <strain evidence="2">KCTC 42730</strain>
    </source>
</reference>
<evidence type="ECO:0008006" key="3">
    <source>
        <dbReference type="Google" id="ProtNLM"/>
    </source>
</evidence>
<evidence type="ECO:0000313" key="2">
    <source>
        <dbReference type="Proteomes" id="UP001595453"/>
    </source>
</evidence>
<protein>
    <recommendedName>
        <fullName evidence="3">UDP-glucuronosyltransferase</fullName>
    </recommendedName>
</protein>
<comment type="caution">
    <text evidence="1">The sequence shown here is derived from an EMBL/GenBank/DDBJ whole genome shotgun (WGS) entry which is preliminary data.</text>
</comment>
<dbReference type="EMBL" id="JBHRSD010000017">
    <property type="protein sequence ID" value="MFC3032906.1"/>
    <property type="molecule type" value="Genomic_DNA"/>
</dbReference>
<evidence type="ECO:0000313" key="1">
    <source>
        <dbReference type="EMBL" id="MFC3032906.1"/>
    </source>
</evidence>
<proteinExistence type="predicted"/>